<keyword evidence="3" id="KW-1185">Reference proteome</keyword>
<keyword evidence="1" id="KW-0812">Transmembrane</keyword>
<evidence type="ECO:0000256" key="1">
    <source>
        <dbReference type="SAM" id="Phobius"/>
    </source>
</evidence>
<evidence type="ECO:0000313" key="2">
    <source>
        <dbReference type="EMBL" id="KAJ7723165.1"/>
    </source>
</evidence>
<comment type="caution">
    <text evidence="2">The sequence shown here is derived from an EMBL/GenBank/DDBJ whole genome shotgun (WGS) entry which is preliminary data.</text>
</comment>
<proteinExistence type="predicted"/>
<keyword evidence="1" id="KW-0472">Membrane</keyword>
<keyword evidence="1" id="KW-1133">Transmembrane helix</keyword>
<reference evidence="2" key="1">
    <citation type="submission" date="2023-03" db="EMBL/GenBank/DDBJ databases">
        <title>Massive genome expansion in bonnet fungi (Mycena s.s.) driven by repeated elements and novel gene families across ecological guilds.</title>
        <authorList>
            <consortium name="Lawrence Berkeley National Laboratory"/>
            <person name="Harder C.B."/>
            <person name="Miyauchi S."/>
            <person name="Viragh M."/>
            <person name="Kuo A."/>
            <person name="Thoen E."/>
            <person name="Andreopoulos B."/>
            <person name="Lu D."/>
            <person name="Skrede I."/>
            <person name="Drula E."/>
            <person name="Henrissat B."/>
            <person name="Morin E."/>
            <person name="Kohler A."/>
            <person name="Barry K."/>
            <person name="LaButti K."/>
            <person name="Morin E."/>
            <person name="Salamov A."/>
            <person name="Lipzen A."/>
            <person name="Mereny Z."/>
            <person name="Hegedus B."/>
            <person name="Baldrian P."/>
            <person name="Stursova M."/>
            <person name="Weitz H."/>
            <person name="Taylor A."/>
            <person name="Grigoriev I.V."/>
            <person name="Nagy L.G."/>
            <person name="Martin F."/>
            <person name="Kauserud H."/>
        </authorList>
    </citation>
    <scope>NUCLEOTIDE SEQUENCE</scope>
    <source>
        <strain evidence="2">CBHHK182m</strain>
    </source>
</reference>
<dbReference type="AlphaFoldDB" id="A0AAD7MLK7"/>
<protein>
    <submittedName>
        <fullName evidence="2">Uncharacterized protein</fullName>
    </submittedName>
</protein>
<feature type="transmembrane region" description="Helical" evidence="1">
    <location>
        <begin position="19"/>
        <end position="35"/>
    </location>
</feature>
<organism evidence="2 3">
    <name type="scientific">Mycena metata</name>
    <dbReference type="NCBI Taxonomy" id="1033252"/>
    <lineage>
        <taxon>Eukaryota</taxon>
        <taxon>Fungi</taxon>
        <taxon>Dikarya</taxon>
        <taxon>Basidiomycota</taxon>
        <taxon>Agaricomycotina</taxon>
        <taxon>Agaricomycetes</taxon>
        <taxon>Agaricomycetidae</taxon>
        <taxon>Agaricales</taxon>
        <taxon>Marasmiineae</taxon>
        <taxon>Mycenaceae</taxon>
        <taxon>Mycena</taxon>
    </lineage>
</organism>
<evidence type="ECO:0000313" key="3">
    <source>
        <dbReference type="Proteomes" id="UP001215598"/>
    </source>
</evidence>
<accession>A0AAD7MLK7</accession>
<name>A0AAD7MLK7_9AGAR</name>
<dbReference type="Proteomes" id="UP001215598">
    <property type="component" value="Unassembled WGS sequence"/>
</dbReference>
<feature type="non-terminal residue" evidence="2">
    <location>
        <position position="85"/>
    </location>
</feature>
<sequence>MACGARAGGEIRGQASGGFLWWIVWVVSGFFHLLFHPPAAFYPGLAFIPPTRLSFHHPHPLPFSSHPRVAFVCDFIRLHLRVSAV</sequence>
<dbReference type="EMBL" id="JARKIB010000213">
    <property type="protein sequence ID" value="KAJ7723165.1"/>
    <property type="molecule type" value="Genomic_DNA"/>
</dbReference>
<gene>
    <name evidence="2" type="ORF">B0H16DRAFT_1599190</name>
</gene>